<keyword evidence="2" id="KW-1185">Reference proteome</keyword>
<gene>
    <name evidence="1" type="ORF">TCAL_13071</name>
</gene>
<evidence type="ECO:0000313" key="2">
    <source>
        <dbReference type="Proteomes" id="UP000318571"/>
    </source>
</evidence>
<name>A0A553PT10_TIGCA</name>
<accession>A0A553PT10</accession>
<proteinExistence type="predicted"/>
<dbReference type="EMBL" id="VCGU01000001">
    <property type="protein sequence ID" value="TRY80806.1"/>
    <property type="molecule type" value="Genomic_DNA"/>
</dbReference>
<dbReference type="AlphaFoldDB" id="A0A553PT10"/>
<protein>
    <submittedName>
        <fullName evidence="1">Uncharacterized protein</fullName>
    </submittedName>
</protein>
<dbReference type="Proteomes" id="UP000318571">
    <property type="component" value="Chromosome 12"/>
</dbReference>
<sequence length="385" mass="44768">MSTGLIDDLNDNVTNLDNPTDLNLIPSRSPLFHCPKCRKTFASRFGCGVHDSYCKEKHDHQLVELDVETMAVALEWFHSQEHDRFFCKESCRPSLRIFRCSQRTKKTSRVVKHTKKIYDCSAKIIFRQATLCQCEDTTTEICRNEKPRVLIYGCLSHCHPIERKNIRLSKVTKDHALNLLQSGLRHGVIIEKYFAPINDEPDHKLVVPADLYRIEKTANLHDHNLSFYLSLNRNEAFDESASKAWTYFVNNYGPEGRQAPLGAWARPSTLGAPSHNLNIERYHRTIKGVFKPNMNIGRFCLGLEKVDQIFIRKELMVKEGMRNIGYSKFQTDYSICHQVEEEMLKYKVEQKFQGFEVVRKGPDGAKIARYRMMRNRFECNKQLCL</sequence>
<reference evidence="1 2" key="1">
    <citation type="journal article" date="2018" name="Nat. Ecol. Evol.">
        <title>Genomic signatures of mitonuclear coevolution across populations of Tigriopus californicus.</title>
        <authorList>
            <person name="Barreto F.S."/>
            <person name="Watson E.T."/>
            <person name="Lima T.G."/>
            <person name="Willett C.S."/>
            <person name="Edmands S."/>
            <person name="Li W."/>
            <person name="Burton R.S."/>
        </authorList>
    </citation>
    <scope>NUCLEOTIDE SEQUENCE [LARGE SCALE GENOMIC DNA]</scope>
    <source>
        <strain evidence="1 2">San Diego</strain>
    </source>
</reference>
<evidence type="ECO:0000313" key="1">
    <source>
        <dbReference type="EMBL" id="TRY80806.1"/>
    </source>
</evidence>
<comment type="caution">
    <text evidence="1">The sequence shown here is derived from an EMBL/GenBank/DDBJ whole genome shotgun (WGS) entry which is preliminary data.</text>
</comment>
<feature type="non-terminal residue" evidence="1">
    <location>
        <position position="385"/>
    </location>
</feature>
<organism evidence="1 2">
    <name type="scientific">Tigriopus californicus</name>
    <name type="common">Marine copepod</name>
    <dbReference type="NCBI Taxonomy" id="6832"/>
    <lineage>
        <taxon>Eukaryota</taxon>
        <taxon>Metazoa</taxon>
        <taxon>Ecdysozoa</taxon>
        <taxon>Arthropoda</taxon>
        <taxon>Crustacea</taxon>
        <taxon>Multicrustacea</taxon>
        <taxon>Hexanauplia</taxon>
        <taxon>Copepoda</taxon>
        <taxon>Harpacticoida</taxon>
        <taxon>Harpacticidae</taxon>
        <taxon>Tigriopus</taxon>
    </lineage>
</organism>